<protein>
    <submittedName>
        <fullName evidence="6">Putative transferase CAF17, mitochondrial</fullName>
    </submittedName>
</protein>
<dbReference type="NCBIfam" id="TIGR03317">
    <property type="entry name" value="ygfZ_signature"/>
    <property type="match status" value="1"/>
</dbReference>
<dbReference type="GO" id="GO:0016740">
    <property type="term" value="F:transferase activity"/>
    <property type="evidence" value="ECO:0007669"/>
    <property type="project" value="UniProtKB-KW"/>
</dbReference>
<dbReference type="InterPro" id="IPR057460">
    <property type="entry name" value="CAF17_C"/>
</dbReference>
<dbReference type="GO" id="GO:0005759">
    <property type="term" value="C:mitochondrial matrix"/>
    <property type="evidence" value="ECO:0007669"/>
    <property type="project" value="TreeGrafter"/>
</dbReference>
<keyword evidence="2" id="KW-0809">Transit peptide</keyword>
<evidence type="ECO:0000256" key="4">
    <source>
        <dbReference type="ARBA" id="ARBA00093447"/>
    </source>
</evidence>
<sequence length="372" mass="41700">MLPPAVRALVRNTPTVAPIPNRAFLSVTGSHATEFLNGVIAAAVPQSKHDHFFSAILHPQASLGRVLYDVFLYGYTDPAGVDGYLIEYDASPSEAPPFLPMLKRYVLRSKVKLRDLSNDYDVWASWGSEREKSWETERVWNHARSGAIEPVWNPEAEWPWGSTLGVLRDRRAVRMGHRLLVKKGDHPQEVSTHDVAPADAYLLHRILNGVPEGVIDIQPTHAFPMDSNLDIMGGLDFRKGCYVGQELTVRTYHTGIIRKRILPVLLHSQYEKSPFKPEFSPTAPSNIPAHLDIRAQLIRTQNDDTPRPRPRGTGKLLSSTQGVGLALLRLEHVDAVEKGEAKFEVDVGDEKTPLGLTHWWPNWWPMSAQESS</sequence>
<dbReference type="AlphaFoldDB" id="A0A1C7MMS9"/>
<keyword evidence="7" id="KW-1185">Reference proteome</keyword>
<dbReference type="OrthoDB" id="191995at2759"/>
<comment type="caution">
    <text evidence="6">The sequence shown here is derived from an EMBL/GenBank/DDBJ whole genome shotgun (WGS) entry which is preliminary data.</text>
</comment>
<accession>A0A1C7MMS9</accession>
<organism evidence="6 7">
    <name type="scientific">Grifola frondosa</name>
    <name type="common">Maitake</name>
    <name type="synonym">Polyporus frondosus</name>
    <dbReference type="NCBI Taxonomy" id="5627"/>
    <lineage>
        <taxon>Eukaryota</taxon>
        <taxon>Fungi</taxon>
        <taxon>Dikarya</taxon>
        <taxon>Basidiomycota</taxon>
        <taxon>Agaricomycotina</taxon>
        <taxon>Agaricomycetes</taxon>
        <taxon>Polyporales</taxon>
        <taxon>Grifolaceae</taxon>
        <taxon>Grifola</taxon>
    </lineage>
</organism>
<dbReference type="PANTHER" id="PTHR22602">
    <property type="entry name" value="TRANSFERASE CAF17, MITOCHONDRIAL-RELATED"/>
    <property type="match status" value="1"/>
</dbReference>
<name>A0A1C7MMS9_GRIFR</name>
<dbReference type="EMBL" id="LUGG01000003">
    <property type="protein sequence ID" value="OBZ76304.1"/>
    <property type="molecule type" value="Genomic_DNA"/>
</dbReference>
<proteinExistence type="inferred from homology"/>
<reference evidence="6 7" key="1">
    <citation type="submission" date="2016-03" db="EMBL/GenBank/DDBJ databases">
        <title>Whole genome sequencing of Grifola frondosa 9006-11.</title>
        <authorList>
            <person name="Min B."/>
            <person name="Park H."/>
            <person name="Kim J.-G."/>
            <person name="Cho H."/>
            <person name="Oh Y.-L."/>
            <person name="Kong W.-S."/>
            <person name="Choi I.-G."/>
        </authorList>
    </citation>
    <scope>NUCLEOTIDE SEQUENCE [LARGE SCALE GENOMIC DNA]</scope>
    <source>
        <strain evidence="6 7">9006-11</strain>
    </source>
</reference>
<evidence type="ECO:0000313" key="7">
    <source>
        <dbReference type="Proteomes" id="UP000092993"/>
    </source>
</evidence>
<dbReference type="OMA" id="MDRLHGV"/>
<keyword evidence="3" id="KW-0496">Mitochondrion</keyword>
<feature type="domain" description="CAF17 C-terminal" evidence="5">
    <location>
        <begin position="258"/>
        <end position="365"/>
    </location>
</feature>
<comment type="similarity">
    <text evidence="4">Belongs to the GcvT family. CAF17/IBA57 subfamily.</text>
</comment>
<dbReference type="InterPro" id="IPR045179">
    <property type="entry name" value="YgfZ/GcvT"/>
</dbReference>
<dbReference type="STRING" id="5627.A0A1C7MMS9"/>
<dbReference type="PANTHER" id="PTHR22602:SF0">
    <property type="entry name" value="TRANSFERASE CAF17, MITOCHONDRIAL-RELATED"/>
    <property type="match status" value="1"/>
</dbReference>
<keyword evidence="6" id="KW-0808">Transferase</keyword>
<gene>
    <name evidence="6" type="primary">CAF17</name>
    <name evidence="6" type="ORF">A0H81_03604</name>
</gene>
<evidence type="ECO:0000313" key="6">
    <source>
        <dbReference type="EMBL" id="OBZ76304.1"/>
    </source>
</evidence>
<evidence type="ECO:0000259" key="5">
    <source>
        <dbReference type="Pfam" id="PF25455"/>
    </source>
</evidence>
<dbReference type="SUPFAM" id="SSF103025">
    <property type="entry name" value="Folate-binding domain"/>
    <property type="match status" value="1"/>
</dbReference>
<comment type="subcellular location">
    <subcellularLocation>
        <location evidence="1">Mitochondrion</location>
    </subcellularLocation>
</comment>
<evidence type="ECO:0000256" key="1">
    <source>
        <dbReference type="ARBA" id="ARBA00004173"/>
    </source>
</evidence>
<evidence type="ECO:0000256" key="2">
    <source>
        <dbReference type="ARBA" id="ARBA00022946"/>
    </source>
</evidence>
<dbReference type="Proteomes" id="UP000092993">
    <property type="component" value="Unassembled WGS sequence"/>
</dbReference>
<dbReference type="GO" id="GO:0016226">
    <property type="term" value="P:iron-sulfur cluster assembly"/>
    <property type="evidence" value="ECO:0007669"/>
    <property type="project" value="TreeGrafter"/>
</dbReference>
<dbReference type="InterPro" id="IPR027266">
    <property type="entry name" value="TrmE/GcvT-like"/>
</dbReference>
<dbReference type="Pfam" id="PF25455">
    <property type="entry name" value="Beta-barrel_CAF17_C"/>
    <property type="match status" value="1"/>
</dbReference>
<dbReference type="Gene3D" id="3.30.1360.120">
    <property type="entry name" value="Probable tRNA modification gtpase trme, domain 1"/>
    <property type="match status" value="1"/>
</dbReference>
<dbReference type="InterPro" id="IPR017703">
    <property type="entry name" value="YgfZ/GCV_T_CS"/>
</dbReference>
<evidence type="ECO:0000256" key="3">
    <source>
        <dbReference type="ARBA" id="ARBA00023128"/>
    </source>
</evidence>